<proteinExistence type="predicted"/>
<organism evidence="1 2">
    <name type="scientific">Scophthalmus maximus</name>
    <name type="common">Turbot</name>
    <name type="synonym">Psetta maxima</name>
    <dbReference type="NCBI Taxonomy" id="52904"/>
    <lineage>
        <taxon>Eukaryota</taxon>
        <taxon>Metazoa</taxon>
        <taxon>Chordata</taxon>
        <taxon>Craniata</taxon>
        <taxon>Vertebrata</taxon>
        <taxon>Euteleostomi</taxon>
        <taxon>Actinopterygii</taxon>
        <taxon>Neopterygii</taxon>
        <taxon>Teleostei</taxon>
        <taxon>Neoteleostei</taxon>
        <taxon>Acanthomorphata</taxon>
        <taxon>Carangaria</taxon>
        <taxon>Pleuronectiformes</taxon>
        <taxon>Pleuronectoidei</taxon>
        <taxon>Scophthalmidae</taxon>
        <taxon>Scophthalmus</taxon>
    </lineage>
</organism>
<sequence length="68" mass="7700">MRRPLCALPPAIRRMILITSNMMPSRPDQRVPAKRRMTVSLTTYADELLAHTLTTRTRKKSEAAPPAI</sequence>
<evidence type="ECO:0000313" key="2">
    <source>
        <dbReference type="Proteomes" id="UP000438429"/>
    </source>
</evidence>
<evidence type="ECO:0000313" key="1">
    <source>
        <dbReference type="EMBL" id="KAF0035814.1"/>
    </source>
</evidence>
<protein>
    <submittedName>
        <fullName evidence="1">Uncharacterized protein</fullName>
    </submittedName>
</protein>
<name>A0A6A4SXQ2_SCOMX</name>
<reference evidence="1 2" key="1">
    <citation type="submission" date="2019-06" db="EMBL/GenBank/DDBJ databases">
        <title>Draft genomes of female and male turbot (Scophthalmus maximus).</title>
        <authorList>
            <person name="Xu H."/>
            <person name="Xu X.-W."/>
            <person name="Shao C."/>
            <person name="Chen S."/>
        </authorList>
    </citation>
    <scope>NUCLEOTIDE SEQUENCE [LARGE SCALE GENOMIC DNA]</scope>
    <source>
        <strain evidence="1">Ysfricsl-2016a</strain>
        <tissue evidence="1">Blood</tissue>
    </source>
</reference>
<accession>A0A6A4SXQ2</accession>
<dbReference type="EMBL" id="VEVO01000010">
    <property type="protein sequence ID" value="KAF0035814.1"/>
    <property type="molecule type" value="Genomic_DNA"/>
</dbReference>
<dbReference type="AlphaFoldDB" id="A0A6A4SXQ2"/>
<gene>
    <name evidence="1" type="ORF">F2P81_011126</name>
</gene>
<dbReference type="Proteomes" id="UP000438429">
    <property type="component" value="Unassembled WGS sequence"/>
</dbReference>
<comment type="caution">
    <text evidence="1">The sequence shown here is derived from an EMBL/GenBank/DDBJ whole genome shotgun (WGS) entry which is preliminary data.</text>
</comment>